<feature type="compositionally biased region" description="Gly residues" evidence="1">
    <location>
        <begin position="371"/>
        <end position="381"/>
    </location>
</feature>
<dbReference type="SUPFAM" id="SSF109993">
    <property type="entry name" value="VPS9 domain"/>
    <property type="match status" value="1"/>
</dbReference>
<evidence type="ECO:0000313" key="4">
    <source>
        <dbReference type="RefSeq" id="XP_053762769.1"/>
    </source>
</evidence>
<keyword evidence="3" id="KW-1185">Reference proteome</keyword>
<feature type="region of interest" description="Disordered" evidence="1">
    <location>
        <begin position="411"/>
        <end position="434"/>
    </location>
</feature>
<dbReference type="GO" id="GO:0005829">
    <property type="term" value="C:cytosol"/>
    <property type="evidence" value="ECO:0007669"/>
    <property type="project" value="TreeGrafter"/>
</dbReference>
<protein>
    <submittedName>
        <fullName evidence="4">VPS9 domain-containing protein 1 isoform X6</fullName>
    </submittedName>
</protein>
<dbReference type="PANTHER" id="PTHR23101">
    <property type="entry name" value="RAB GDP/GTP EXCHANGE FACTOR"/>
    <property type="match status" value="1"/>
</dbReference>
<accession>A0A9W2VVP3</accession>
<name>A0A9W2VVP3_PANPR</name>
<dbReference type="RefSeq" id="XP_053762769.1">
    <property type="nucleotide sequence ID" value="XM_053906794.1"/>
</dbReference>
<reference evidence="4" key="1">
    <citation type="submission" date="2025-08" db="UniProtKB">
        <authorList>
            <consortium name="RefSeq"/>
        </authorList>
    </citation>
    <scope>IDENTIFICATION</scope>
    <source>
        <tissue evidence="4">Whole blood</tissue>
    </source>
</reference>
<dbReference type="InterPro" id="IPR003123">
    <property type="entry name" value="VPS9"/>
</dbReference>
<proteinExistence type="predicted"/>
<dbReference type="InterPro" id="IPR045046">
    <property type="entry name" value="Vps9-like"/>
</dbReference>
<dbReference type="InterPro" id="IPR037191">
    <property type="entry name" value="VPS9_dom_sf"/>
</dbReference>
<dbReference type="GO" id="GO:0031267">
    <property type="term" value="F:small GTPase binding"/>
    <property type="evidence" value="ECO:0007669"/>
    <property type="project" value="TreeGrafter"/>
</dbReference>
<gene>
    <name evidence="4" type="primary">VPS9D1</name>
</gene>
<dbReference type="CTD" id="9605"/>
<dbReference type="GO" id="GO:0016192">
    <property type="term" value="P:vesicle-mediated transport"/>
    <property type="evidence" value="ECO:0007669"/>
    <property type="project" value="InterPro"/>
</dbReference>
<dbReference type="PROSITE" id="PS51205">
    <property type="entry name" value="VPS9"/>
    <property type="match status" value="1"/>
</dbReference>
<dbReference type="GO" id="GO:0005085">
    <property type="term" value="F:guanyl-nucleotide exchange factor activity"/>
    <property type="evidence" value="ECO:0007669"/>
    <property type="project" value="InterPro"/>
</dbReference>
<dbReference type="GO" id="GO:0030139">
    <property type="term" value="C:endocytic vesicle"/>
    <property type="evidence" value="ECO:0007669"/>
    <property type="project" value="TreeGrafter"/>
</dbReference>
<dbReference type="SMART" id="SM00167">
    <property type="entry name" value="VPS9"/>
    <property type="match status" value="1"/>
</dbReference>
<dbReference type="PANTHER" id="PTHR23101:SF98">
    <property type="entry name" value="VPS9 DOMAIN-CONTAINING PROTEIN 1"/>
    <property type="match status" value="1"/>
</dbReference>
<dbReference type="Gene3D" id="1.20.1050.80">
    <property type="entry name" value="VPS9 domain"/>
    <property type="match status" value="1"/>
</dbReference>
<dbReference type="Pfam" id="PF02204">
    <property type="entry name" value="VPS9"/>
    <property type="match status" value="1"/>
</dbReference>
<dbReference type="GeneID" id="109245514"/>
<organism evidence="3 4">
    <name type="scientific">Panthera pardus</name>
    <name type="common">Leopard</name>
    <name type="synonym">Felis pardus</name>
    <dbReference type="NCBI Taxonomy" id="9691"/>
    <lineage>
        <taxon>Eukaryota</taxon>
        <taxon>Metazoa</taxon>
        <taxon>Chordata</taxon>
        <taxon>Craniata</taxon>
        <taxon>Vertebrata</taxon>
        <taxon>Euteleostomi</taxon>
        <taxon>Mammalia</taxon>
        <taxon>Eutheria</taxon>
        <taxon>Laurasiatheria</taxon>
        <taxon>Carnivora</taxon>
        <taxon>Feliformia</taxon>
        <taxon>Felidae</taxon>
        <taxon>Pantherinae</taxon>
        <taxon>Panthera</taxon>
    </lineage>
</organism>
<sequence length="660" mass="71241">MAAAAGDGAVKPLQCAMKLANGAIELDTGNRPREAYTEYLRSIHYISQVLLEEVETTKGGETVAPDTSKMLKLAEQCLERAQSTAAKLGKTHLKPAMPTTAPVPSPTSRHRRVYSDEGGKLSPFLPPEIFQKLQVVESQSSKKELTPLQEASLQNQKLKAAYEARMARLDPSQALQKTSLTLSLQRQVMENLVIAKAREETLQRKREERRLRLQEAADRRFCSQVALTPEEREQRALYAAILEYEQDHDWPKHWRAQLKKSPGDLSLVTSLVSHLLSVPDHPISQLLKKLQCAVYRALYPVVSRGAAGAASAPGCCALSPDADGLRAPGSWRLRPSQSLYCVLSPAEPGPAPRPPDGAHGSPPTPPPHAGPPGGGADGGPAGPASPLAHTPPGVQSRHSSFEDLEHFLAASEGWGRGRGRPPEPQASGVKTEPLSEQLKSTVKDIHNAIDRLLSLTLLAFEGLNAAASKDRCLACIEEPFFSPLWPLLLALYRSVHRLREAALSRSMELYRNAPPTAIGVPTKLLPRGLEATGAGAFPYCAAAQELGLLVLESCPQKKLECIVRVLRVICACAEGYCRAQEAASEARPQLGAAAIGADDLLPILSFVVLRSGLPQLVSECAALEEFIHEGYLIGEEGYCLTSLQSALSYVELLPRGALGK</sequence>
<feature type="domain" description="VPS9" evidence="2">
    <location>
        <begin position="497"/>
        <end position="659"/>
    </location>
</feature>
<dbReference type="Proteomes" id="UP001165780">
    <property type="component" value="Unplaced"/>
</dbReference>
<evidence type="ECO:0000259" key="2">
    <source>
        <dbReference type="PROSITE" id="PS51205"/>
    </source>
</evidence>
<feature type="region of interest" description="Disordered" evidence="1">
    <location>
        <begin position="94"/>
        <end position="114"/>
    </location>
</feature>
<feature type="region of interest" description="Disordered" evidence="1">
    <location>
        <begin position="342"/>
        <end position="399"/>
    </location>
</feature>
<evidence type="ECO:0000313" key="3">
    <source>
        <dbReference type="Proteomes" id="UP001165780"/>
    </source>
</evidence>
<dbReference type="AlphaFoldDB" id="A0A9W2VVP3"/>
<evidence type="ECO:0000256" key="1">
    <source>
        <dbReference type="SAM" id="MobiDB-lite"/>
    </source>
</evidence>